<evidence type="ECO:0000256" key="5">
    <source>
        <dbReference type="ARBA" id="ARBA00023002"/>
    </source>
</evidence>
<dbReference type="InterPro" id="IPR000172">
    <property type="entry name" value="GMC_OxRdtase_N"/>
</dbReference>
<keyword evidence="4" id="KW-0274">FAD</keyword>
<dbReference type="STRING" id="454130.A0A0U5G424"/>
<dbReference type="GO" id="GO:0016614">
    <property type="term" value="F:oxidoreductase activity, acting on CH-OH group of donors"/>
    <property type="evidence" value="ECO:0007669"/>
    <property type="project" value="InterPro"/>
</dbReference>
<sequence length="363" mass="38685">MMFIANSRANVDAWGAPRNEELGLQYVDIDENGVSGSMECPIQASFPDAVDDPSAGAWVRTLSDLGAEPTATGVEYTINGGETLTAKARNEVILSAGAINTSKLLELSGVGSPAILNQFTIPVRVHNPHVGENLQDYLIAGTDYTGPFTISGFYSSALVSLAEFADLETGLREGTYVFALTELEQDKVSDNDPPINSAATNARAAFLRYLIANNHNQATAAYFIVPSQVDFRDTSVGPSHPPRPENYMTIFAMLAHPLCRVSTHITSASPSALPLIHPRCLSHPADVDMLSRHVRFIDTIASSPPLSTILKSEGVGKRSPGVPPNLSTAPLDEVASYVCSECCANYSEGEYAEHGLCDRGAGA</sequence>
<organism evidence="7 8">
    <name type="scientific">Aspergillus calidoustus</name>
    <dbReference type="NCBI Taxonomy" id="454130"/>
    <lineage>
        <taxon>Eukaryota</taxon>
        <taxon>Fungi</taxon>
        <taxon>Dikarya</taxon>
        <taxon>Ascomycota</taxon>
        <taxon>Pezizomycotina</taxon>
        <taxon>Eurotiomycetes</taxon>
        <taxon>Eurotiomycetidae</taxon>
        <taxon>Eurotiales</taxon>
        <taxon>Aspergillaceae</taxon>
        <taxon>Aspergillus</taxon>
        <taxon>Aspergillus subgen. Nidulantes</taxon>
    </lineage>
</organism>
<dbReference type="EMBL" id="CDMC01000008">
    <property type="protein sequence ID" value="CEL06475.1"/>
    <property type="molecule type" value="Genomic_DNA"/>
</dbReference>
<protein>
    <recommendedName>
        <fullName evidence="6">Glucose-methanol-choline oxidoreductase N-terminal domain-containing protein</fullName>
    </recommendedName>
</protein>
<name>A0A0U5G424_ASPCI</name>
<dbReference type="PANTHER" id="PTHR11552">
    <property type="entry name" value="GLUCOSE-METHANOL-CHOLINE GMC OXIDOREDUCTASE"/>
    <property type="match status" value="1"/>
</dbReference>
<comment type="similarity">
    <text evidence="2">Belongs to the GMC oxidoreductase family.</text>
</comment>
<keyword evidence="5" id="KW-0560">Oxidoreductase</keyword>
<dbReference type="OrthoDB" id="269227at2759"/>
<dbReference type="Pfam" id="PF00732">
    <property type="entry name" value="GMC_oxred_N"/>
    <property type="match status" value="1"/>
</dbReference>
<evidence type="ECO:0000256" key="4">
    <source>
        <dbReference type="ARBA" id="ARBA00022827"/>
    </source>
</evidence>
<feature type="domain" description="Glucose-methanol-choline oxidoreductase N-terminal" evidence="6">
    <location>
        <begin position="97"/>
        <end position="111"/>
    </location>
</feature>
<dbReference type="Proteomes" id="UP000054771">
    <property type="component" value="Unassembled WGS sequence"/>
</dbReference>
<keyword evidence="8" id="KW-1185">Reference proteome</keyword>
<dbReference type="AlphaFoldDB" id="A0A0U5G424"/>
<accession>A0A0U5G424</accession>
<dbReference type="SUPFAM" id="SSF51905">
    <property type="entry name" value="FAD/NAD(P)-binding domain"/>
    <property type="match status" value="1"/>
</dbReference>
<reference evidence="8" key="1">
    <citation type="journal article" date="2016" name="Genome Announc.">
        <title>Draft genome sequences of fungus Aspergillus calidoustus.</title>
        <authorList>
            <person name="Horn F."/>
            <person name="Linde J."/>
            <person name="Mattern D.J."/>
            <person name="Walther G."/>
            <person name="Guthke R."/>
            <person name="Scherlach K."/>
            <person name="Martin K."/>
            <person name="Brakhage A.A."/>
            <person name="Petzke L."/>
            <person name="Valiante V."/>
        </authorList>
    </citation>
    <scope>NUCLEOTIDE SEQUENCE [LARGE SCALE GENOMIC DNA]</scope>
    <source>
        <strain evidence="8">SF006504</strain>
    </source>
</reference>
<dbReference type="PANTHER" id="PTHR11552:SF201">
    <property type="entry name" value="GLUCOSE-METHANOL-CHOLINE OXIDOREDUCTASE N-TERMINAL DOMAIN-CONTAINING PROTEIN"/>
    <property type="match status" value="1"/>
</dbReference>
<dbReference type="OMA" id="CSECCAN"/>
<dbReference type="InterPro" id="IPR012132">
    <property type="entry name" value="GMC_OxRdtase"/>
</dbReference>
<evidence type="ECO:0000313" key="7">
    <source>
        <dbReference type="EMBL" id="CEL06475.1"/>
    </source>
</evidence>
<dbReference type="SUPFAM" id="SSF54373">
    <property type="entry name" value="FAD-linked reductases, C-terminal domain"/>
    <property type="match status" value="1"/>
</dbReference>
<evidence type="ECO:0000256" key="1">
    <source>
        <dbReference type="ARBA" id="ARBA00001974"/>
    </source>
</evidence>
<evidence type="ECO:0000256" key="3">
    <source>
        <dbReference type="ARBA" id="ARBA00022630"/>
    </source>
</evidence>
<evidence type="ECO:0000256" key="2">
    <source>
        <dbReference type="ARBA" id="ARBA00010790"/>
    </source>
</evidence>
<keyword evidence="3" id="KW-0285">Flavoprotein</keyword>
<proteinExistence type="inferred from homology"/>
<evidence type="ECO:0000313" key="8">
    <source>
        <dbReference type="Proteomes" id="UP000054771"/>
    </source>
</evidence>
<dbReference type="Gene3D" id="3.50.50.60">
    <property type="entry name" value="FAD/NAD(P)-binding domain"/>
    <property type="match status" value="1"/>
</dbReference>
<dbReference type="Gene3D" id="3.30.560.10">
    <property type="entry name" value="Glucose Oxidase, domain 3"/>
    <property type="match status" value="1"/>
</dbReference>
<dbReference type="InterPro" id="IPR036188">
    <property type="entry name" value="FAD/NAD-bd_sf"/>
</dbReference>
<comment type="cofactor">
    <cofactor evidence="1">
        <name>FAD</name>
        <dbReference type="ChEBI" id="CHEBI:57692"/>
    </cofactor>
</comment>
<gene>
    <name evidence="7" type="ORF">ASPCAL09652</name>
</gene>
<evidence type="ECO:0000259" key="6">
    <source>
        <dbReference type="PROSITE" id="PS00624"/>
    </source>
</evidence>
<dbReference type="GO" id="GO:0050660">
    <property type="term" value="F:flavin adenine dinucleotide binding"/>
    <property type="evidence" value="ECO:0007669"/>
    <property type="project" value="InterPro"/>
</dbReference>
<dbReference type="PROSITE" id="PS00624">
    <property type="entry name" value="GMC_OXRED_2"/>
    <property type="match status" value="1"/>
</dbReference>